<dbReference type="RefSeq" id="WP_210032026.1">
    <property type="nucleotide sequence ID" value="NZ_JAGINU010000001.1"/>
</dbReference>
<accession>A0ABS4W0E6</accession>
<evidence type="ECO:0000313" key="1">
    <source>
        <dbReference type="EMBL" id="MBP2369676.1"/>
    </source>
</evidence>
<reference evidence="1 2" key="1">
    <citation type="submission" date="2021-03" db="EMBL/GenBank/DDBJ databases">
        <title>Sequencing the genomes of 1000 actinobacteria strains.</title>
        <authorList>
            <person name="Klenk H.-P."/>
        </authorList>
    </citation>
    <scope>NUCLEOTIDE SEQUENCE [LARGE SCALE GENOMIC DNA]</scope>
    <source>
        <strain evidence="1 2">DSM 45256</strain>
    </source>
</reference>
<gene>
    <name evidence="1" type="ORF">JOF36_005372</name>
</gene>
<sequence>MARVEPDRLDAAAVRFAEIAAELEAGSASVPVWAPAAGFASAAAAAERDADLVAATRAHAGRARALGDALRGAAAAWRTADDAVAATFTR</sequence>
<evidence type="ECO:0000313" key="2">
    <source>
        <dbReference type="Proteomes" id="UP001519295"/>
    </source>
</evidence>
<keyword evidence="2" id="KW-1185">Reference proteome</keyword>
<comment type="caution">
    <text evidence="1">The sequence shown here is derived from an EMBL/GenBank/DDBJ whole genome shotgun (WGS) entry which is preliminary data.</text>
</comment>
<proteinExistence type="predicted"/>
<name>A0ABS4W0E6_9PSEU</name>
<protein>
    <recommendedName>
        <fullName evidence="3">Excreted virulence factor EspC (Type VII ESX diderm)</fullName>
    </recommendedName>
</protein>
<evidence type="ECO:0008006" key="3">
    <source>
        <dbReference type="Google" id="ProtNLM"/>
    </source>
</evidence>
<dbReference type="Proteomes" id="UP001519295">
    <property type="component" value="Unassembled WGS sequence"/>
</dbReference>
<dbReference type="EMBL" id="JAGINU010000001">
    <property type="protein sequence ID" value="MBP2369676.1"/>
    <property type="molecule type" value="Genomic_DNA"/>
</dbReference>
<organism evidence="1 2">
    <name type="scientific">Pseudonocardia parietis</name>
    <dbReference type="NCBI Taxonomy" id="570936"/>
    <lineage>
        <taxon>Bacteria</taxon>
        <taxon>Bacillati</taxon>
        <taxon>Actinomycetota</taxon>
        <taxon>Actinomycetes</taxon>
        <taxon>Pseudonocardiales</taxon>
        <taxon>Pseudonocardiaceae</taxon>
        <taxon>Pseudonocardia</taxon>
    </lineage>
</organism>